<comment type="caution">
    <text evidence="9">The sequence shown here is derived from an EMBL/GenBank/DDBJ whole genome shotgun (WGS) entry which is preliminary data.</text>
</comment>
<evidence type="ECO:0000256" key="8">
    <source>
        <dbReference type="SAM" id="MobiDB-lite"/>
    </source>
</evidence>
<evidence type="ECO:0000256" key="3">
    <source>
        <dbReference type="ARBA" id="ARBA00022516"/>
    </source>
</evidence>
<keyword evidence="3" id="KW-0444">Lipid biosynthesis</keyword>
<dbReference type="Pfam" id="PF13561">
    <property type="entry name" value="adh_short_C2"/>
    <property type="match status" value="1"/>
</dbReference>
<dbReference type="Proteomes" id="UP000324907">
    <property type="component" value="Unassembled WGS sequence"/>
</dbReference>
<dbReference type="GO" id="GO:0006633">
    <property type="term" value="P:fatty acid biosynthetic process"/>
    <property type="evidence" value="ECO:0007669"/>
    <property type="project" value="UniProtKB-KW"/>
</dbReference>
<dbReference type="PANTHER" id="PTHR43159">
    <property type="entry name" value="ENOYL-[ACYL-CARRIER-PROTEIN] REDUCTASE"/>
    <property type="match status" value="1"/>
</dbReference>
<evidence type="ECO:0000256" key="5">
    <source>
        <dbReference type="ARBA" id="ARBA00023002"/>
    </source>
</evidence>
<dbReference type="AlphaFoldDB" id="A0A5A8CXQ9"/>
<accession>A0A5A8CXQ9</accession>
<keyword evidence="4" id="KW-0276">Fatty acid metabolism</keyword>
<evidence type="ECO:0000256" key="6">
    <source>
        <dbReference type="ARBA" id="ARBA00023098"/>
    </source>
</evidence>
<evidence type="ECO:0000256" key="1">
    <source>
        <dbReference type="ARBA" id="ARBA00005189"/>
    </source>
</evidence>
<dbReference type="Gene3D" id="3.40.50.720">
    <property type="entry name" value="NAD(P)-binding Rossmann-like Domain"/>
    <property type="match status" value="1"/>
</dbReference>
<dbReference type="PANTHER" id="PTHR43159:SF2">
    <property type="entry name" value="ENOYL-[ACYL-CARRIER-PROTEIN] REDUCTASE [NADH], CHLOROPLASTIC"/>
    <property type="match status" value="1"/>
</dbReference>
<dbReference type="InterPro" id="IPR002347">
    <property type="entry name" value="SDR_fam"/>
</dbReference>
<evidence type="ECO:0000256" key="7">
    <source>
        <dbReference type="ARBA" id="ARBA00023160"/>
    </source>
</evidence>
<comment type="similarity">
    <text evidence="2">Belongs to the short-chain dehydrogenases/reductases (SDR) family. FabI subfamily.</text>
</comment>
<evidence type="ECO:0008006" key="11">
    <source>
        <dbReference type="Google" id="ProtNLM"/>
    </source>
</evidence>
<keyword evidence="5" id="KW-0560">Oxidoreductase</keyword>
<evidence type="ECO:0000256" key="4">
    <source>
        <dbReference type="ARBA" id="ARBA00022832"/>
    </source>
</evidence>
<evidence type="ECO:0000313" key="9">
    <source>
        <dbReference type="EMBL" id="KAA0157993.1"/>
    </source>
</evidence>
<name>A0A5A8CXQ9_CAFRO</name>
<gene>
    <name evidence="9" type="ORF">FNF28_06416</name>
</gene>
<dbReference type="GO" id="GO:0008667">
    <property type="term" value="F:2,3-dihydro-2,3-dihydroxybenzoate dehydrogenase activity"/>
    <property type="evidence" value="ECO:0007669"/>
    <property type="project" value="InterPro"/>
</dbReference>
<keyword evidence="6" id="KW-0443">Lipid metabolism</keyword>
<evidence type="ECO:0000256" key="2">
    <source>
        <dbReference type="ARBA" id="ARBA00009233"/>
    </source>
</evidence>
<dbReference type="SUPFAM" id="SSF51735">
    <property type="entry name" value="NAD(P)-binding Rossmann-fold domains"/>
    <property type="match status" value="1"/>
</dbReference>
<evidence type="ECO:0000313" key="10">
    <source>
        <dbReference type="Proteomes" id="UP000324907"/>
    </source>
</evidence>
<comment type="pathway">
    <text evidence="1">Lipid metabolism.</text>
</comment>
<feature type="compositionally biased region" description="Low complexity" evidence="8">
    <location>
        <begin position="831"/>
        <end position="844"/>
    </location>
</feature>
<dbReference type="GO" id="GO:0019290">
    <property type="term" value="P:siderophore biosynthetic process"/>
    <property type="evidence" value="ECO:0007669"/>
    <property type="project" value="InterPro"/>
</dbReference>
<proteinExistence type="inferred from homology"/>
<reference evidence="9 10" key="1">
    <citation type="submission" date="2019-07" db="EMBL/GenBank/DDBJ databases">
        <title>Genomes of Cafeteria roenbergensis.</title>
        <authorList>
            <person name="Fischer M.G."/>
            <person name="Hackl T."/>
            <person name="Roman M."/>
        </authorList>
    </citation>
    <scope>NUCLEOTIDE SEQUENCE [LARGE SCALE GENOMIC DNA]</scope>
    <source>
        <strain evidence="9 10">RCC970-E3</strain>
    </source>
</reference>
<dbReference type="GO" id="GO:0004318">
    <property type="term" value="F:enoyl-[acyl-carrier-protein] reductase (NADH) activity"/>
    <property type="evidence" value="ECO:0007669"/>
    <property type="project" value="InterPro"/>
</dbReference>
<keyword evidence="7" id="KW-0275">Fatty acid biosynthesis</keyword>
<dbReference type="InterPro" id="IPR036291">
    <property type="entry name" value="NAD(P)-bd_dom_sf"/>
</dbReference>
<dbReference type="EMBL" id="VLTL01000161">
    <property type="protein sequence ID" value="KAA0157993.1"/>
    <property type="molecule type" value="Genomic_DNA"/>
</dbReference>
<dbReference type="PRINTS" id="PR01397">
    <property type="entry name" value="DHBDHDRGNASE"/>
</dbReference>
<organism evidence="9 10">
    <name type="scientific">Cafeteria roenbergensis</name>
    <name type="common">Marine flagellate</name>
    <dbReference type="NCBI Taxonomy" id="33653"/>
    <lineage>
        <taxon>Eukaryota</taxon>
        <taxon>Sar</taxon>
        <taxon>Stramenopiles</taxon>
        <taxon>Bigyra</taxon>
        <taxon>Opalozoa</taxon>
        <taxon>Bicosoecida</taxon>
        <taxon>Cafeteriaceae</taxon>
        <taxon>Cafeteria</taxon>
    </lineage>
</organism>
<dbReference type="InterPro" id="IPR014358">
    <property type="entry name" value="Enoyl-ACP_Rdtase_NADH"/>
</dbReference>
<feature type="region of interest" description="Disordered" evidence="8">
    <location>
        <begin position="801"/>
        <end position="844"/>
    </location>
</feature>
<dbReference type="InterPro" id="IPR003560">
    <property type="entry name" value="DHB_DH"/>
</dbReference>
<sequence length="969" mass="100032">MALSGRTAAVFGIVSQRSIGWAVATELQRQGASVALGIQSDRFADRVRRLVDEHWERPAAAVLECDVSSDDQVAAAGQALASAFPQGLGTLVHSIAFAPAAAMRGRLVDCAREDWAIAHDVSAYSLIALTRATLPSLRRAAEAGAGASVLAMTYLGSTRAVPAYSVMGPAKASLEATARGLAAELGAEGVRVNCVSPGTVNTPAARGIPGFSELHAAVSEAVPGPAPLPAAMALAHPLANLFERAAAEADELVRDRTADALASIFVHSSDLGRAALASAPKGEAVAPESRESLLHRLSWCRAHKNVKVTSMLGPQSMDQAVAELPEDRRASALAAGARSDSTLVRVLHDVKIQPERSQFTDDAVYEASEVLRERVPRGLCFLEVRAVDSTALAAVREAIRAGRGGAELTAPAELVDAVSRPGGGGPADVDGVGAALAEAKATAEASGRAVKVSADASPLGVPLSVSLPVRGLTKFTGGIGDDDDTLPREGHGVGDVPTAPAAAASAASSGAGAAGAGTEEPAWKRFFTADLSAATHVAVMGKANGESGHVGAVWDPWLAAYAVVAGSKNVHTVFRPRWEAAAGAGGAPDDLADPVFTNDATASRFGFAVPISRVVEELLAEGAAPLGAAASPAPGAAAGSAAAPQPGLPPPPRSRGEELLYLLAAGRTTLCVEHLSPASLHVERCELDKPVLVAIGWQSARVRPLEALRRGLNPLIGRSLASALGVGVVSEAIIPASELREQMAATRALYGVEGHVLYFVDKAGHVIGLLKKKAVWYIMVRALREKSKAVVSAVARHRSKAASGGPSAVREELRRQNKAGGRNHAKWKRVPGTFGATPGPGAAATRAAAGSRLHPGEAMRGADVWGSAISVPSGATAAALVEAADEAARRAVQLSVAVRMRDIQAWVKLSDEARQRWTALGHGIVQYCWHQARDGAVVASDPDSRFPVLWDEFLAEAGEDDHIASETIE</sequence>
<protein>
    <recommendedName>
        <fullName evidence="11">Enoyl-[acyl-carrier-protein] reductase [NADH]</fullName>
    </recommendedName>
</protein>
<feature type="region of interest" description="Disordered" evidence="8">
    <location>
        <begin position="478"/>
        <end position="504"/>
    </location>
</feature>